<feature type="region of interest" description="Disordered" evidence="1">
    <location>
        <begin position="661"/>
        <end position="684"/>
    </location>
</feature>
<comment type="caution">
    <text evidence="4">The sequence shown here is derived from an EMBL/GenBank/DDBJ whole genome shotgun (WGS) entry which is preliminary data.</text>
</comment>
<name>A0A3M6UXR1_POCDA</name>
<organism evidence="4 5">
    <name type="scientific">Pocillopora damicornis</name>
    <name type="common">Cauliflower coral</name>
    <name type="synonym">Millepora damicornis</name>
    <dbReference type="NCBI Taxonomy" id="46731"/>
    <lineage>
        <taxon>Eukaryota</taxon>
        <taxon>Metazoa</taxon>
        <taxon>Cnidaria</taxon>
        <taxon>Anthozoa</taxon>
        <taxon>Hexacorallia</taxon>
        <taxon>Scleractinia</taxon>
        <taxon>Astrocoeniina</taxon>
        <taxon>Pocilloporidae</taxon>
        <taxon>Pocillopora</taxon>
    </lineage>
</organism>
<feature type="domain" description="Transmembrane protein TMEM132 C-terminal" evidence="3">
    <location>
        <begin position="503"/>
        <end position="544"/>
    </location>
</feature>
<feature type="compositionally biased region" description="Basic and acidic residues" evidence="1">
    <location>
        <begin position="665"/>
        <end position="684"/>
    </location>
</feature>
<feature type="transmembrane region" description="Helical" evidence="2">
    <location>
        <begin position="515"/>
        <end position="540"/>
    </location>
</feature>
<protein>
    <recommendedName>
        <fullName evidence="3">Transmembrane protein TMEM132 C-terminal domain-containing protein</fullName>
    </recommendedName>
</protein>
<evidence type="ECO:0000313" key="5">
    <source>
        <dbReference type="Proteomes" id="UP000275408"/>
    </source>
</evidence>
<dbReference type="Proteomes" id="UP000275408">
    <property type="component" value="Unassembled WGS sequence"/>
</dbReference>
<evidence type="ECO:0000313" key="4">
    <source>
        <dbReference type="EMBL" id="RMX58455.1"/>
    </source>
</evidence>
<feature type="region of interest" description="Disordered" evidence="1">
    <location>
        <begin position="556"/>
        <end position="588"/>
    </location>
</feature>
<dbReference type="EMBL" id="RCHS01000512">
    <property type="protein sequence ID" value="RMX58455.1"/>
    <property type="molecule type" value="Genomic_DNA"/>
</dbReference>
<dbReference type="AlphaFoldDB" id="A0A3M6UXR1"/>
<evidence type="ECO:0000256" key="2">
    <source>
        <dbReference type="SAM" id="Phobius"/>
    </source>
</evidence>
<dbReference type="Pfam" id="PF15706">
    <property type="entry name" value="TMEM132_C"/>
    <property type="match status" value="1"/>
</dbReference>
<accession>A0A3M6UXR1</accession>
<keyword evidence="2" id="KW-0812">Transmembrane</keyword>
<gene>
    <name evidence="4" type="ORF">pdam_00023780</name>
</gene>
<keyword evidence="5" id="KW-1185">Reference proteome</keyword>
<evidence type="ECO:0000256" key="1">
    <source>
        <dbReference type="SAM" id="MobiDB-lite"/>
    </source>
</evidence>
<sequence length="759" mass="84385">MSGNTDKRRYARLKAFLSSQHRCNVISHEIRDRKNGASQNVDNDVASETMPGPNNKEADDFLKGLLQKPNSKGSPKYHMSSADELNEVVNTRFRKEMVVLFSRLSETYQCKILSAVQKKTHCSMPSLIKPLSNLTEMKHPVNVSCLLKGKMKPKECSFAHKTFIGDVFSHKLLDFFASLPAAFKCHVINTIALAYNRQRRRHLASSISVSQVQKALEDIFPSVTLGNTCTDIEMDHLIPSIPPVNITVNMAGIERESWLKHFSKTGPDIYKAFLGYDWETRQGKMLGSPSTAKYLAEKKKEINSAQLSIVGKDGHDVAFSVLFLLKVKRKQSQRLREIRSTYKIVQALKTKTEDELQEIFNATIINIGLSGQKSNITKTSSKTNTWTLNQVSKAKRLFPDHLSGYYKELSKAARCFIVLYMSHQIRKSPQEAEMFYVSLRLISRKHTCYYTWRKGPTDDPGSIIPERFTAKVTQAPVSNSTGIPTNATISTLSANTINDVSAAKVHTDDFSSLEIVLFALLGFLCFSVLAFTVNCVLMAVRANGRFQKNGAAKTVLPTGMSHEDGTSHSGNGSSRISEKKESSHHPVAVETKTGLGKICKSLQCVSLSASQKANDRLKVRTCLSQSCPSAQNTSENRTNPRIRSENAYCVGYSAKSKTFKTLSGVERDRERKDSSSESERRSLKCDTQSSKRELDIHSTKDNDRILESQGRAISYCSISDASCRGQPPCVTQSGCLPSEQSHETVVVLLDCAGLKEAQV</sequence>
<proteinExistence type="predicted"/>
<feature type="region of interest" description="Disordered" evidence="1">
    <location>
        <begin position="34"/>
        <end position="60"/>
    </location>
</feature>
<keyword evidence="2" id="KW-1133">Transmembrane helix</keyword>
<dbReference type="InterPro" id="IPR031436">
    <property type="entry name" value="TMEM132_C"/>
</dbReference>
<reference evidence="4 5" key="1">
    <citation type="journal article" date="2018" name="Sci. Rep.">
        <title>Comparative analysis of the Pocillopora damicornis genome highlights role of immune system in coral evolution.</title>
        <authorList>
            <person name="Cunning R."/>
            <person name="Bay R.A."/>
            <person name="Gillette P."/>
            <person name="Baker A.C."/>
            <person name="Traylor-Knowles N."/>
        </authorList>
    </citation>
    <scope>NUCLEOTIDE SEQUENCE [LARGE SCALE GENOMIC DNA]</scope>
    <source>
        <strain evidence="4">RSMAS</strain>
        <tissue evidence="4">Whole animal</tissue>
    </source>
</reference>
<evidence type="ECO:0000259" key="3">
    <source>
        <dbReference type="Pfam" id="PF15706"/>
    </source>
</evidence>
<dbReference type="OrthoDB" id="5960988at2759"/>
<keyword evidence="2" id="KW-0472">Membrane</keyword>